<keyword evidence="7" id="KW-0406">Ion transport</keyword>
<dbReference type="PANTHER" id="PTHR10117:SF54">
    <property type="entry name" value="TRANSIENT RECEPTOR POTENTIAL-GAMMA PROTEIN"/>
    <property type="match status" value="1"/>
</dbReference>
<dbReference type="Proteomes" id="UP000694846">
    <property type="component" value="Unplaced"/>
</dbReference>
<evidence type="ECO:0000256" key="4">
    <source>
        <dbReference type="ARBA" id="ARBA00022737"/>
    </source>
</evidence>
<name>A0A8B8FRN7_9HEMI</name>
<dbReference type="PANTHER" id="PTHR10117">
    <property type="entry name" value="TRANSIENT RECEPTOR POTENTIAL CHANNEL"/>
    <property type="match status" value="1"/>
</dbReference>
<gene>
    <name evidence="13" type="primary">LOC112685457</name>
</gene>
<evidence type="ECO:0000256" key="6">
    <source>
        <dbReference type="ARBA" id="ARBA00023043"/>
    </source>
</evidence>
<keyword evidence="8 10" id="KW-0472">Membrane</keyword>
<comment type="subcellular location">
    <subcellularLocation>
        <location evidence="1">Membrane</location>
        <topology evidence="1">Multi-pass membrane protein</topology>
    </subcellularLocation>
</comment>
<accession>A0A8B8FRN7</accession>
<dbReference type="Pfam" id="PF00023">
    <property type="entry name" value="Ank"/>
    <property type="match status" value="1"/>
</dbReference>
<dbReference type="InterPro" id="IPR002110">
    <property type="entry name" value="Ankyrin_rpt"/>
</dbReference>
<dbReference type="OrthoDB" id="2373987at2759"/>
<evidence type="ECO:0000256" key="10">
    <source>
        <dbReference type="SAM" id="Phobius"/>
    </source>
</evidence>
<keyword evidence="2" id="KW-0813">Transport</keyword>
<evidence type="ECO:0000256" key="5">
    <source>
        <dbReference type="ARBA" id="ARBA00022989"/>
    </source>
</evidence>
<feature type="transmembrane region" description="Helical" evidence="10">
    <location>
        <begin position="323"/>
        <end position="343"/>
    </location>
</feature>
<dbReference type="InterPro" id="IPR013555">
    <property type="entry name" value="TRP_dom"/>
</dbReference>
<dbReference type="GO" id="GO:0005886">
    <property type="term" value="C:plasma membrane"/>
    <property type="evidence" value="ECO:0007669"/>
    <property type="project" value="TreeGrafter"/>
</dbReference>
<dbReference type="SUPFAM" id="SSF48403">
    <property type="entry name" value="Ankyrin repeat"/>
    <property type="match status" value="1"/>
</dbReference>
<dbReference type="InterPro" id="IPR002153">
    <property type="entry name" value="TRPC_channel"/>
</dbReference>
<evidence type="ECO:0000313" key="13">
    <source>
        <dbReference type="RefSeq" id="XP_025413141.1"/>
    </source>
</evidence>
<evidence type="ECO:0000256" key="1">
    <source>
        <dbReference type="ARBA" id="ARBA00004141"/>
    </source>
</evidence>
<feature type="transmembrane region" description="Helical" evidence="10">
    <location>
        <begin position="470"/>
        <end position="489"/>
    </location>
</feature>
<feature type="transmembrane region" description="Helical" evidence="10">
    <location>
        <begin position="355"/>
        <end position="371"/>
    </location>
</feature>
<dbReference type="AlphaFoldDB" id="A0A8B8FRN7"/>
<keyword evidence="4" id="KW-0677">Repeat</keyword>
<keyword evidence="6" id="KW-0040">ANK repeat</keyword>
<feature type="transmembrane region" description="Helical" evidence="10">
    <location>
        <begin position="430"/>
        <end position="450"/>
    </location>
</feature>
<dbReference type="Pfam" id="PF08344">
    <property type="entry name" value="TRP_2"/>
    <property type="match status" value="1"/>
</dbReference>
<feature type="transmembrane region" description="Helical" evidence="10">
    <location>
        <begin position="510"/>
        <end position="529"/>
    </location>
</feature>
<dbReference type="Gene3D" id="1.25.40.20">
    <property type="entry name" value="Ankyrin repeat-containing domain"/>
    <property type="match status" value="1"/>
</dbReference>
<evidence type="ECO:0000313" key="12">
    <source>
        <dbReference type="Proteomes" id="UP000694846"/>
    </source>
</evidence>
<evidence type="ECO:0000256" key="8">
    <source>
        <dbReference type="ARBA" id="ARBA00023136"/>
    </source>
</evidence>
<keyword evidence="12" id="KW-1185">Reference proteome</keyword>
<dbReference type="GO" id="GO:0051480">
    <property type="term" value="P:regulation of cytosolic calcium ion concentration"/>
    <property type="evidence" value="ECO:0007669"/>
    <property type="project" value="TreeGrafter"/>
</dbReference>
<organism evidence="12 13">
    <name type="scientific">Sipha flava</name>
    <name type="common">yellow sugarcane aphid</name>
    <dbReference type="NCBI Taxonomy" id="143950"/>
    <lineage>
        <taxon>Eukaryota</taxon>
        <taxon>Metazoa</taxon>
        <taxon>Ecdysozoa</taxon>
        <taxon>Arthropoda</taxon>
        <taxon>Hexapoda</taxon>
        <taxon>Insecta</taxon>
        <taxon>Pterygota</taxon>
        <taxon>Neoptera</taxon>
        <taxon>Paraneoptera</taxon>
        <taxon>Hemiptera</taxon>
        <taxon>Sternorrhyncha</taxon>
        <taxon>Aphidomorpha</taxon>
        <taxon>Aphidoidea</taxon>
        <taxon>Aphididae</taxon>
        <taxon>Sipha</taxon>
    </lineage>
</organism>
<keyword evidence="3 10" id="KW-0812">Transmembrane</keyword>
<dbReference type="PRINTS" id="PR01097">
    <property type="entry name" value="TRNSRECEPTRP"/>
</dbReference>
<evidence type="ECO:0000256" key="9">
    <source>
        <dbReference type="ARBA" id="ARBA00023303"/>
    </source>
</evidence>
<dbReference type="GeneID" id="112685457"/>
<evidence type="ECO:0000256" key="3">
    <source>
        <dbReference type="ARBA" id="ARBA00022692"/>
    </source>
</evidence>
<feature type="domain" description="Transient receptor ion channel" evidence="11">
    <location>
        <begin position="169"/>
        <end position="230"/>
    </location>
</feature>
<keyword evidence="9" id="KW-0407">Ion channel</keyword>
<keyword evidence="5 10" id="KW-1133">Transmembrane helix</keyword>
<protein>
    <submittedName>
        <fullName evidence="13">Short transient receptor potential channel 4-like</fullName>
    </submittedName>
</protein>
<dbReference type="GO" id="GO:0015279">
    <property type="term" value="F:store-operated calcium channel activity"/>
    <property type="evidence" value="ECO:0007669"/>
    <property type="project" value="TreeGrafter"/>
</dbReference>
<evidence type="ECO:0000256" key="7">
    <source>
        <dbReference type="ARBA" id="ARBA00023065"/>
    </source>
</evidence>
<dbReference type="InterPro" id="IPR005821">
    <property type="entry name" value="Ion_trans_dom"/>
</dbReference>
<evidence type="ECO:0000256" key="2">
    <source>
        <dbReference type="ARBA" id="ARBA00022448"/>
    </source>
</evidence>
<sequence>MDNNSNDVRIIMPEESWCPLGCDLTARDEQFFELVETCDLSGVEQFLADNRVNINMRNYQGITPLHLAIKHDCEPLVDLFLRQRGVQIGDSVLFAITNDTLGLLVKLLDYEENRTGGSDVASDRVVDESEEFPPSMKPLLLAALCGRYETVDFLLNRGHKLQRPHPPKCMCDECLAMDNVVAAGTEKLNTYRALSSPTYLCRTSATDPILACFKLHDELLERGAYEQVYETAYTSLALQVKQFAVSLIVNCRTSDEVKVLLRNRDGCKFRGAFPYPRLITAMDHKQKEFVGHSSIQQLLESVWIGDWIEWKSYSTLRKCAYPAWRLLMLPLTILLAVLAPSTSMSRDSRLPIKRMFDNLAMYCVFLALLFVQSNADRFETRRGMPIDSVPWLLIAVFVISHAVEKIKLRLLQGPQRFFGNLWNVFDTVKLTLFTVAYLAWAVAGLQARWVDDDLDRKYWHWADPQLVAEGLFAVATVMAFLRLLFLCRLNYYIGPMQVSLGKMLNDFGKFATFLAIIMVAFTCGLGTLYSPYKDMERKDPETGQVTRQEDSFVTVADTFKTLFWGIFCMTPLEAPNVVVGSAIAGGDADVDVQSHDFTQLVGYGLFAAFEVMMVIVMLNMLIASMSDTFQRVADNSDYEWLFGRTKVYLDYMLLDDLPPPFNLLPTVTGVMRVMRRLLSVSAGFEKFRDLADDANDDDDGHHQEEYRVLMVKLIKRYFIRMAQINRSD</sequence>
<dbReference type="InterPro" id="IPR036770">
    <property type="entry name" value="Ankyrin_rpt-contain_sf"/>
</dbReference>
<dbReference type="RefSeq" id="XP_025413141.1">
    <property type="nucleotide sequence ID" value="XM_025557356.1"/>
</dbReference>
<dbReference type="SMART" id="SM01420">
    <property type="entry name" value="TRP_2"/>
    <property type="match status" value="1"/>
</dbReference>
<dbReference type="GO" id="GO:0070679">
    <property type="term" value="F:inositol 1,4,5 trisphosphate binding"/>
    <property type="evidence" value="ECO:0007669"/>
    <property type="project" value="TreeGrafter"/>
</dbReference>
<reference evidence="13" key="1">
    <citation type="submission" date="2025-08" db="UniProtKB">
        <authorList>
            <consortium name="RefSeq"/>
        </authorList>
    </citation>
    <scope>IDENTIFICATION</scope>
    <source>
        <tissue evidence="13">Whole body</tissue>
    </source>
</reference>
<feature type="transmembrane region" description="Helical" evidence="10">
    <location>
        <begin position="600"/>
        <end position="622"/>
    </location>
</feature>
<proteinExistence type="predicted"/>
<dbReference type="GO" id="GO:0034703">
    <property type="term" value="C:cation channel complex"/>
    <property type="evidence" value="ECO:0007669"/>
    <property type="project" value="UniProtKB-ARBA"/>
</dbReference>
<evidence type="ECO:0000259" key="11">
    <source>
        <dbReference type="SMART" id="SM01420"/>
    </source>
</evidence>
<dbReference type="Pfam" id="PF00520">
    <property type="entry name" value="Ion_trans"/>
    <property type="match status" value="1"/>
</dbReference>